<dbReference type="Gene3D" id="3.30.70.270">
    <property type="match status" value="2"/>
</dbReference>
<keyword evidence="7" id="KW-0808">Transferase</keyword>
<dbReference type="CDD" id="cd00303">
    <property type="entry name" value="retropepsin_like"/>
    <property type="match status" value="1"/>
</dbReference>
<feature type="compositionally biased region" description="Low complexity" evidence="3">
    <location>
        <begin position="2847"/>
        <end position="2858"/>
    </location>
</feature>
<dbReference type="InterPro" id="IPR053134">
    <property type="entry name" value="RNA-dir_DNA_polymerase"/>
</dbReference>
<dbReference type="PROSITE" id="PS50878">
    <property type="entry name" value="RT_POL"/>
    <property type="match status" value="1"/>
</dbReference>
<dbReference type="InterPro" id="IPR001878">
    <property type="entry name" value="Znf_CCHC"/>
</dbReference>
<feature type="region of interest" description="Disordered" evidence="3">
    <location>
        <begin position="2119"/>
        <end position="2145"/>
    </location>
</feature>
<gene>
    <name evidence="7" type="ORF">Tci_023756</name>
</gene>
<dbReference type="InterPro" id="IPR056924">
    <property type="entry name" value="SH3_Tf2-1"/>
</dbReference>
<dbReference type="InterPro" id="IPR025724">
    <property type="entry name" value="GAG-pre-integrase_dom"/>
</dbReference>
<dbReference type="InterPro" id="IPR001584">
    <property type="entry name" value="Integrase_cat-core"/>
</dbReference>
<name>A0A6L2KQQ9_TANCI</name>
<dbReference type="Gene3D" id="2.40.70.10">
    <property type="entry name" value="Acid Proteases"/>
    <property type="match status" value="1"/>
</dbReference>
<proteinExistence type="predicted"/>
<evidence type="ECO:0000256" key="2">
    <source>
        <dbReference type="SAM" id="Coils"/>
    </source>
</evidence>
<feature type="domain" description="Reverse transcriptase" evidence="5">
    <location>
        <begin position="3997"/>
        <end position="4211"/>
    </location>
</feature>
<keyword evidence="1" id="KW-0862">Zinc</keyword>
<evidence type="ECO:0000259" key="6">
    <source>
        <dbReference type="PROSITE" id="PS50994"/>
    </source>
</evidence>
<keyword evidence="1" id="KW-0863">Zinc-finger</keyword>
<dbReference type="PANTHER" id="PTHR24559">
    <property type="entry name" value="TRANSPOSON TY3-I GAG-POL POLYPROTEIN"/>
    <property type="match status" value="1"/>
</dbReference>
<dbReference type="SUPFAM" id="SSF56672">
    <property type="entry name" value="DNA/RNA polymerases"/>
    <property type="match status" value="2"/>
</dbReference>
<dbReference type="PROSITE" id="PS50994">
    <property type="entry name" value="INTEGRASE"/>
    <property type="match status" value="1"/>
</dbReference>
<feature type="region of interest" description="Disordered" evidence="3">
    <location>
        <begin position="3432"/>
        <end position="3485"/>
    </location>
</feature>
<feature type="coiled-coil region" evidence="2">
    <location>
        <begin position="1513"/>
        <end position="1547"/>
    </location>
</feature>
<dbReference type="Gene3D" id="3.10.10.10">
    <property type="entry name" value="HIV Type 1 Reverse Transcriptase, subunit A, domain 1"/>
    <property type="match status" value="1"/>
</dbReference>
<feature type="compositionally biased region" description="Polar residues" evidence="3">
    <location>
        <begin position="2860"/>
        <end position="2871"/>
    </location>
</feature>
<keyword evidence="7" id="KW-0695">RNA-directed DNA polymerase</keyword>
<dbReference type="EMBL" id="BKCJ010002918">
    <property type="protein sequence ID" value="GEU51778.1"/>
    <property type="molecule type" value="Genomic_DNA"/>
</dbReference>
<dbReference type="Gene3D" id="4.10.60.10">
    <property type="entry name" value="Zinc finger, CCHC-type"/>
    <property type="match status" value="1"/>
</dbReference>
<dbReference type="Pfam" id="PF00098">
    <property type="entry name" value="zf-CCHC"/>
    <property type="match status" value="1"/>
</dbReference>
<protein>
    <submittedName>
        <fullName evidence="7">Putative reverse transcriptase domain-containing protein</fullName>
    </submittedName>
</protein>
<dbReference type="InterPro" id="IPR000477">
    <property type="entry name" value="RT_dom"/>
</dbReference>
<dbReference type="InterPro" id="IPR021109">
    <property type="entry name" value="Peptidase_aspartic_dom_sf"/>
</dbReference>
<comment type="caution">
    <text evidence="7">The sequence shown here is derived from an EMBL/GenBank/DDBJ whole genome shotgun (WGS) entry which is preliminary data.</text>
</comment>
<dbReference type="Pfam" id="PF00078">
    <property type="entry name" value="RVT_1"/>
    <property type="match status" value="1"/>
</dbReference>
<dbReference type="CDD" id="cd09272">
    <property type="entry name" value="RNase_HI_RT_Ty1"/>
    <property type="match status" value="1"/>
</dbReference>
<evidence type="ECO:0000256" key="3">
    <source>
        <dbReference type="SAM" id="MobiDB-lite"/>
    </source>
</evidence>
<feature type="region of interest" description="Disordered" evidence="3">
    <location>
        <begin position="2780"/>
        <end position="2820"/>
    </location>
</feature>
<dbReference type="InterPro" id="IPR043128">
    <property type="entry name" value="Rev_trsase/Diguanyl_cyclase"/>
</dbReference>
<keyword evidence="1" id="KW-0479">Metal-binding</keyword>
<feature type="region of interest" description="Disordered" evidence="3">
    <location>
        <begin position="2843"/>
        <end position="2875"/>
    </location>
</feature>
<feature type="coiled-coil region" evidence="2">
    <location>
        <begin position="3514"/>
        <end position="3541"/>
    </location>
</feature>
<feature type="domain" description="Integrase catalytic" evidence="6">
    <location>
        <begin position="2586"/>
        <end position="2688"/>
    </location>
</feature>
<feature type="compositionally biased region" description="Pro residues" evidence="3">
    <location>
        <begin position="1462"/>
        <end position="1474"/>
    </location>
</feature>
<dbReference type="GO" id="GO:0003964">
    <property type="term" value="F:RNA-directed DNA polymerase activity"/>
    <property type="evidence" value="ECO:0007669"/>
    <property type="project" value="UniProtKB-KW"/>
</dbReference>
<dbReference type="PANTHER" id="PTHR24559:SF427">
    <property type="entry name" value="RNA-DIRECTED DNA POLYMERASE"/>
    <property type="match status" value="1"/>
</dbReference>
<evidence type="ECO:0000256" key="1">
    <source>
        <dbReference type="PROSITE-ProRule" id="PRU00047"/>
    </source>
</evidence>
<dbReference type="Pfam" id="PF13976">
    <property type="entry name" value="gag_pre-integrs"/>
    <property type="match status" value="1"/>
</dbReference>
<dbReference type="CDD" id="cd01647">
    <property type="entry name" value="RT_LTR"/>
    <property type="match status" value="1"/>
</dbReference>
<dbReference type="GO" id="GO:0015074">
    <property type="term" value="P:DNA integration"/>
    <property type="evidence" value="ECO:0007669"/>
    <property type="project" value="InterPro"/>
</dbReference>
<keyword evidence="2" id="KW-0175">Coiled coil</keyword>
<dbReference type="Gene3D" id="3.30.420.10">
    <property type="entry name" value="Ribonuclease H-like superfamily/Ribonuclease H"/>
    <property type="match status" value="1"/>
</dbReference>
<evidence type="ECO:0000259" key="4">
    <source>
        <dbReference type="PROSITE" id="PS50158"/>
    </source>
</evidence>
<organism evidence="7">
    <name type="scientific">Tanacetum cinerariifolium</name>
    <name type="common">Dalmatian daisy</name>
    <name type="synonym">Chrysanthemum cinerariifolium</name>
    <dbReference type="NCBI Taxonomy" id="118510"/>
    <lineage>
        <taxon>Eukaryota</taxon>
        <taxon>Viridiplantae</taxon>
        <taxon>Streptophyta</taxon>
        <taxon>Embryophyta</taxon>
        <taxon>Tracheophyta</taxon>
        <taxon>Spermatophyta</taxon>
        <taxon>Magnoliopsida</taxon>
        <taxon>eudicotyledons</taxon>
        <taxon>Gunneridae</taxon>
        <taxon>Pentapetalae</taxon>
        <taxon>asterids</taxon>
        <taxon>campanulids</taxon>
        <taxon>Asterales</taxon>
        <taxon>Asteraceae</taxon>
        <taxon>Asteroideae</taxon>
        <taxon>Anthemideae</taxon>
        <taxon>Anthemidinae</taxon>
        <taxon>Tanacetum</taxon>
    </lineage>
</organism>
<feature type="compositionally biased region" description="Pro residues" evidence="3">
    <location>
        <begin position="3439"/>
        <end position="3451"/>
    </location>
</feature>
<dbReference type="Pfam" id="PF24626">
    <property type="entry name" value="SH3_Tf2-1"/>
    <property type="match status" value="1"/>
</dbReference>
<keyword evidence="7" id="KW-0548">Nucleotidyltransferase</keyword>
<feature type="compositionally biased region" description="Polar residues" evidence="3">
    <location>
        <begin position="643"/>
        <end position="655"/>
    </location>
</feature>
<dbReference type="InterPro" id="IPR043502">
    <property type="entry name" value="DNA/RNA_pol_sf"/>
</dbReference>
<feature type="region of interest" description="Disordered" evidence="3">
    <location>
        <begin position="2252"/>
        <end position="2274"/>
    </location>
</feature>
<feature type="region of interest" description="Disordered" evidence="3">
    <location>
        <begin position="363"/>
        <end position="388"/>
    </location>
</feature>
<dbReference type="SUPFAM" id="SSF57756">
    <property type="entry name" value="Retrovirus zinc finger-like domains"/>
    <property type="match status" value="1"/>
</dbReference>
<dbReference type="InterPro" id="IPR036875">
    <property type="entry name" value="Znf_CCHC_sf"/>
</dbReference>
<feature type="region of interest" description="Disordered" evidence="3">
    <location>
        <begin position="1454"/>
        <end position="1481"/>
    </location>
</feature>
<dbReference type="PROSITE" id="PS50158">
    <property type="entry name" value="ZF_CCHC"/>
    <property type="match status" value="1"/>
</dbReference>
<evidence type="ECO:0000259" key="5">
    <source>
        <dbReference type="PROSITE" id="PS50878"/>
    </source>
</evidence>
<reference evidence="7" key="1">
    <citation type="journal article" date="2019" name="Sci. Rep.">
        <title>Draft genome of Tanacetum cinerariifolium, the natural source of mosquito coil.</title>
        <authorList>
            <person name="Yamashiro T."/>
            <person name="Shiraishi A."/>
            <person name="Satake H."/>
            <person name="Nakayama K."/>
        </authorList>
    </citation>
    <scope>NUCLEOTIDE SEQUENCE</scope>
</reference>
<dbReference type="InterPro" id="IPR013103">
    <property type="entry name" value="RVT_2"/>
</dbReference>
<feature type="compositionally biased region" description="Polar residues" evidence="3">
    <location>
        <begin position="2257"/>
        <end position="2273"/>
    </location>
</feature>
<sequence length="4380" mass="499570">MDNLPIDSVPDLIGNYDICLRAKVTTIEESKDLTSLSLDEHIANLKVHEMIIKKDSKIVKAKGERKFVALKAKKEYSNKECSTFRSKDEEYAMSVRDFKKFFKSRCRLVRQPRNDKKTFQRSRYDKNEKVIENVLDAVFQIILLENVQNHQKTRTKEHSSEVLGVIAVKKMMRRPKTRRYSVLIDHLICRIHELDTTYQTFYPEQRIEFFSLNGVSVLPNNTTYSRARPINHLRLFAGNRLTRIMTNVAIEFTIREILKNAVTDSNSKLTETWIDLDELCKRILKDLQGNTFSEMEENDFHGDGRIDRLTKSALGHAWIYKWGIDDFEKDIPSSDEEWEEYGYKNPPNTIGDSLLEPNVDTRNKNTKQCENGFNTKKTPSSSNMNDTPLNEKRCMVEKFKVIKCTVEDSEEFLAVRTRERDSWSQTVNGLSSIYRDIFCKKDNGWTVHRTNHGHNLSKGNIIKIFYHGVSEITQEVLNVTAGGIFLYKTPNQVYQLLKDKVLLKLDWAKNQKTKSSLKKTVAFVDEGSINSDTDKIMARMDSMTIKMDAQYKELQSRAKQSTPDLDDDDMPMSREEEAKFMQTFCKTHFYNDYRDRDSNHDNWHLSGRNDYNRDNYRFYTDDKPYDLQKQFNDFMELADKQSGRPSGSLPSNTQPKPRGGKVYQPLQARNEHVNAVFTRSGKSYNPPDNPNDQQKEIPINFDSEDEDDERTPQPKTQTTKLVKETPLPKPYKPKIPYPQRLIKEKIEAQYEKFLGMIRAIRINVPLVDVLAGMPNYGKFLKELISNKHKIEQISLAFLSNESSAMFQKQVPPKLRDPESFLIPCNFRKTFSCNALADLGASINLMPYSLYTKLSLKTRKPTKIRVRLADRSFQSPVGIAENMLIEVGKFTFLADFVILEMEEDSKVPLILRQPFLHTADAVIRVKQKQLNLGVGTERVIFNINSALKHSYSNDDTYFSIDVINEILEEDFDALLDEGSKILHSIEGTLLEEEIFYVFNEFMAMTVDENSKSESDNEEPPFEKITINTDYKIKTSLEEPPTDLKVKPFDDNLEYVFLEEPSFLLVIISSKLSTQNKSKLVSFLKNIRKPLPRKRLTFLKQDAKPRLIRWILLLQEFGIEIKDRKGTENVTADHLSRIENDESSDDNEVDDNFFGETLMEINTKNKPWFADFANYLVANIIPKGMTYQQKNKFFFDLKHYFWEEPYLFKVCSNGMIRRCINAVLGHEDLYCLHLNPRMVLPLHVNAARNEDFIKRLRSTLREEGDHYKEPTELKIQEMRLQALVDKKKVIITKALIRDSLRLDDAEGVECLPNKEIFTELARMGYEKPSTKLTFYKAFFSSQWKFLIHTILLVRNVDSPTKFYMYPRFLQLMISKQVGDLSTHTTKYSSPALTQKVFANIRRVGKGFSGVDKPLFEGMLVVKEAGEGDADEVHVKDVNAAGVAAEGVVSAADDVVPTDVDEPSIPSPTPPTPPPQPSQYQPSTSQDAEIFMNLLQNLMDTCTTLTRRVGHLELDKIAQALEITKLKQRVKKLERRNKRKVLKLRRLKRVGSAQRIDTSDDTVMDDVSKQGGIIANIDADEDVVLEDAKDVAVENSADIITEVVTATGDTITAASTTITVADVPLPAATIAVAPILTAAPKEPKPLKKQAQIEQDEKYARELEAELNKNIDWDEVIYHVSKKQKEDNAVKRYQALKRKPQTEAQARKNMMIYLRNVVCFKMDYFKGMTYDDMRPIFEKHFDSNVAFLQKTKEQMDEEDTRALKRINESQEDKAAKKEDLEVLWQLVKERLATTKPKNFSDDFLLFTLGAMFEKPDIQGQIWKNQRSVHGQAKGQELEAVGVLWCADYHIYYNTVYFVGREEISTYKKMRIEQYFLLIDYLLWEVILNGDSPAPTRVIDGVLQPIAPATAEQRLARKNELKAHGTLLMAIPDKHQLKFNTHKDAKTLMKAIEKRFGGNIKTKKVQRTLLKQQYENFVGSSSESLDQIHDSLPTEWRTHTLIWRNKTDLEEQSLDDLFNSLKIYEAKVKSSSSISTTTQNIAFMSSSNTNNTNKPVSAAASVSAVSEKIPVSHLPNVNSLMRARRFFQRTGRNLRANGPTSMGFDMSKVECYNCHRKGHFAKECRSPRDTRRNGATKPQRRNVPVETSTSNALVSQCDGVGSYDCSFQVDEEPTNYALMAFSSLRYQGNGYHVVPPPHTGSFMPPKPDLVFNNVPNDVKTDHSAFTIKISPTKHDQVLSHTHRPSTPIIKDWVSDLEDESETNTPQNFPSFVQPSEQVKSPRPFVQHVETSISPENSKTVIPKPTSNGKHRNRKACFVCKSLDHLIKDCDYHENKMARPTARNHVKRGNHKQYAQLTLPNPQRHVVPTTVVPKFKLFPINAARPITVVVPKLNLTRPRHDKPGNPQHALKDKGVINSGCSKHMIGNMSYLSDFEELNGGYVAFGGNPKGGKILGKDESQVLLRVPRENNLYNVNLKNIVPSGDLTCLFAKETLDESNLWHRRLGHINFKTMNKLVKGTLVKGLPSKFFENDNTCVACKKGKQHRASCKTKPINSVNQPLYRLHMDLFGPTFVKILNKKSYCLVVTDDYSRSDNGIEFKNNDLNQFYGTKGIKREFSVSRTPQQNGIAKKKNMTLIKAAKTMLVDSLLPISFWAEAVNTACYVQNKVLVTKPQNKTLYELLHGRTPSIDFMRPFGCLVTILNTLDSLGKFDRKVDEGFLVRYSVSSKAFRVFNSRTQIIQETLHSLQEINLTLVQVSKNNLMQKKVRDESDQQYVLFHVWSSGSRNPHNTNGDASFDEKEPEFDEKKPESEVNVSPSSKFEDFSDNSINKDNVAGTLVPAVGQISPNSTNTFSAAGPSNAAASPTHGKSSCIDTSQLPDDPNMPELEDITYSDDEDDVLVDLPHGKRAIGTKWVFRNKKDEKGIMARNKARLVAQGHAQEEGIDYEEVFAPVARIEAIRLFLAYASFMGIMVYQMNVKSAFLYGTIKEEVYVCQPLGFEDPNYSDKRGKYIKLCLSKRQKGDILLVQIYVDDIIFGSTNKYLCKAFEKLMKDKFQMSSMRELTFFLGLQAKQKKMGYLSAKINIDYAGASLDRKSTTRGCQFLRCRLITWQCKKQTVVATSSTEAEYVAAASCCAQVLWIQNQLLDHGLTPHVVLSSMESLKKMLHVTNIFSAGCLTTPQMVLNSPCLTHIKNWLVQIKWSLSWLVQKQTALGVNTPRCDEDRIELMELIVFLLLSDEKVEVEVSAVDLQVSAVRVILLLLVQKFLLFGPTNWCCSLNAVRSQNLVDKKKVIITEDLIRDALCLDDAEGVECLPNEEIFTGLARMGYEKPSTKLTFYKAFFSSQWKFLIHTILQCMSAKRTSWNEFSSSMAYTYPQVFANMRRVGKGFSEVDKPLFEGMLVVQEVGKGDADEVHVEDVNAAGVSAEGVVSAADDVVPTAADKPSIPSPTPPTPPPQPSQDQPLESQVYLTPPQSPHAQPQSPQPQPQPSQDAGIFMNLFQNLMDTCTTLTRRVEHLELDKISQALEITKLKQRVKKLKRRNKLKEEESEPTKLQEVVDVVTTTKIIIEVVTAVSDTITAASITITIADVPIPTAIIAAASTLTAAPSRRRMGVVIRDPEETTITSTIIHSEAKSKDKGNGILVEEPKPFKKQAQIKQEDNAVKRYQALKRKPQTEAQARKNMMIYLRNVVCFKMDYFKGMTYDDIRPIFEKHFDSNVAFLQKTKEQMDEEDTRALKRINESQEDKAAKNVHGQAKVKSWRLLESCGVQIITFTTTQLILLVERRYPLTRFTLDHLLNNMRLEVEEESETTLQLHRTIPQPHQGTPLMNLKLSLTLQRIHLDRSVPLAITPFLDDPYMQIRQAYYATNKESFDSSSSSTILPPPAPGIAPKYVIALKPQTLKEATTIAQRLMDQEKGHYKNQCPKANNSARGRAYVLRNKNAHINIDVVTDTTYDIEIADGNLVGTNTVIQGYTLILLNQPLEIDLTLAPSEIQELSDQLQELADRGFIRPSTSPWGAPVLFVKKKDGSFKMCIDYQELNKLTVKNRYPLLRIDDLFDQLQGSSVYSKIDLRSGYHQLRARDEDIPKTVFKTRYKHYEFQVIPFGLTNEPAVFVDLVNRMCKPYLDKFVIVSIDDILIYSHNKEEHEDHLRTILELLKMEKLYAKFIKCNFWISIVQFLEHVIDSQGIYVNPAKIEAVKNWASPTTPTKIRQFLGLAGYYQRFIEDCKKLCEAPIIALPEGNNDFVIYCDASLQGVIRFEKRGKLHPRYIGPFKILNRVGPVAYKLELPEELSNVHSISLVSNLKNCLSDESLVILIKELRLDDKLNFVEEPVEIMDREVKQLKQSRIPIVRVRWNSIRGTEFTWEREDQIRAVYPHLFPNTTLTSN</sequence>
<feature type="compositionally biased region" description="Polar residues" evidence="3">
    <location>
        <begin position="366"/>
        <end position="388"/>
    </location>
</feature>
<dbReference type="GO" id="GO:0008270">
    <property type="term" value="F:zinc ion binding"/>
    <property type="evidence" value="ECO:0007669"/>
    <property type="project" value="UniProtKB-KW"/>
</dbReference>
<feature type="region of interest" description="Disordered" evidence="3">
    <location>
        <begin position="596"/>
        <end position="615"/>
    </location>
</feature>
<dbReference type="GO" id="GO:0003676">
    <property type="term" value="F:nucleic acid binding"/>
    <property type="evidence" value="ECO:0007669"/>
    <property type="project" value="InterPro"/>
</dbReference>
<dbReference type="Pfam" id="PF07727">
    <property type="entry name" value="RVT_2"/>
    <property type="match status" value="1"/>
</dbReference>
<feature type="domain" description="CCHC-type" evidence="4">
    <location>
        <begin position="2106"/>
        <end position="2121"/>
    </location>
</feature>
<accession>A0A6L2KQQ9</accession>
<dbReference type="InterPro" id="IPR036397">
    <property type="entry name" value="RNaseH_sf"/>
</dbReference>
<evidence type="ECO:0000313" key="7">
    <source>
        <dbReference type="EMBL" id="GEU51778.1"/>
    </source>
</evidence>
<dbReference type="InterPro" id="IPR012337">
    <property type="entry name" value="RNaseH-like_sf"/>
</dbReference>
<dbReference type="SUPFAM" id="SSF53098">
    <property type="entry name" value="Ribonuclease H-like"/>
    <property type="match status" value="1"/>
</dbReference>
<dbReference type="SMART" id="SM00343">
    <property type="entry name" value="ZnF_C2HC"/>
    <property type="match status" value="3"/>
</dbReference>
<feature type="region of interest" description="Disordered" evidence="3">
    <location>
        <begin position="639"/>
        <end position="662"/>
    </location>
</feature>